<dbReference type="NCBIfam" id="NF041622">
    <property type="entry name" value="KwaA"/>
    <property type="match status" value="1"/>
</dbReference>
<feature type="transmembrane region" description="Helical" evidence="1">
    <location>
        <begin position="60"/>
        <end position="80"/>
    </location>
</feature>
<dbReference type="AlphaFoldDB" id="A0A5U2LWW1"/>
<comment type="caution">
    <text evidence="2">The sequence shown here is derived from an EMBL/GenBank/DDBJ whole genome shotgun (WGS) entry which is preliminary data.</text>
</comment>
<keyword evidence="1" id="KW-0812">Transmembrane</keyword>
<name>A0A5U2LWW1_SALER</name>
<keyword evidence="1" id="KW-0472">Membrane</keyword>
<dbReference type="RefSeq" id="WP_024140105.1">
    <property type="nucleotide sequence ID" value="NZ_JAECNM010000032.1"/>
</dbReference>
<reference evidence="2" key="1">
    <citation type="submission" date="2018-07" db="EMBL/GenBank/DDBJ databases">
        <authorList>
            <consortium name="GenomeTrakr network: Whole genome sequencing for foodborne pathogen traceback"/>
        </authorList>
    </citation>
    <scope>NUCLEOTIDE SEQUENCE</scope>
    <source>
        <strain evidence="2">FNE0169</strain>
    </source>
</reference>
<dbReference type="InterPro" id="IPR048118">
    <property type="entry name" value="KwaA"/>
</dbReference>
<evidence type="ECO:0000256" key="1">
    <source>
        <dbReference type="SAM" id="Phobius"/>
    </source>
</evidence>
<organism evidence="2">
    <name type="scientific">Salmonella enterica</name>
    <name type="common">Salmonella choleraesuis</name>
    <dbReference type="NCBI Taxonomy" id="28901"/>
    <lineage>
        <taxon>Bacteria</taxon>
        <taxon>Pseudomonadati</taxon>
        <taxon>Pseudomonadota</taxon>
        <taxon>Gammaproteobacteria</taxon>
        <taxon>Enterobacterales</taxon>
        <taxon>Enterobacteriaceae</taxon>
        <taxon>Salmonella</taxon>
    </lineage>
</organism>
<gene>
    <name evidence="2" type="ORF">LB15_24605</name>
</gene>
<dbReference type="EMBL" id="AAGKQC010000056">
    <property type="protein sequence ID" value="EBP0987910.1"/>
    <property type="molecule type" value="Genomic_DNA"/>
</dbReference>
<keyword evidence="1" id="KW-1133">Transmembrane helix</keyword>
<accession>A0A5U2LWW1</accession>
<proteinExistence type="predicted"/>
<feature type="transmembrane region" description="Helical" evidence="1">
    <location>
        <begin position="6"/>
        <end position="24"/>
    </location>
</feature>
<evidence type="ECO:0000313" key="2">
    <source>
        <dbReference type="EMBL" id="EBP0987910.1"/>
    </source>
</evidence>
<feature type="transmembrane region" description="Helical" evidence="1">
    <location>
        <begin position="127"/>
        <end position="145"/>
    </location>
</feature>
<protein>
    <submittedName>
        <fullName evidence="2">Uncharacterized protein</fullName>
    </submittedName>
</protein>
<sequence>MKIKMYVLSLFFLFIPIIFYFSGIDDVWNVFTKANGFCDGVSNRIVCITGNMGNQLSLSVSRLCVCIFLVFLCGYTYWWYKRQLSFLDRGITSAEVVVVGCEKESTEYLSFLSTYIMPLVFTDLTKPSNVFNFIFILVIVGFLHIKTRRIHSNPTLSLFGVSAYKIDYIIRVDGQDSDITKGLIVLSKDEISVKSVIRIIKKEDYITFAKYIRNDSNG</sequence>